<comment type="caution">
    <text evidence="7">The sequence shown here is derived from an EMBL/GenBank/DDBJ whole genome shotgun (WGS) entry which is preliminary data.</text>
</comment>
<evidence type="ECO:0000256" key="2">
    <source>
        <dbReference type="ARBA" id="ARBA00022428"/>
    </source>
</evidence>
<evidence type="ECO:0000259" key="6">
    <source>
        <dbReference type="Pfam" id="PF00501"/>
    </source>
</evidence>
<accession>A0A2H9TAL9</accession>
<dbReference type="InterPro" id="IPR042099">
    <property type="entry name" value="ANL_N_sf"/>
</dbReference>
<keyword evidence="5" id="KW-0067">ATP-binding</keyword>
<keyword evidence="4" id="KW-0547">Nucleotide-binding</keyword>
<keyword evidence="2" id="KW-0474">Menaquinone biosynthesis</keyword>
<evidence type="ECO:0000256" key="5">
    <source>
        <dbReference type="ARBA" id="ARBA00022840"/>
    </source>
</evidence>
<dbReference type="GO" id="GO:0009234">
    <property type="term" value="P:menaquinone biosynthetic process"/>
    <property type="evidence" value="ECO:0007669"/>
    <property type="project" value="UniProtKB-KW"/>
</dbReference>
<dbReference type="GO" id="GO:0005524">
    <property type="term" value="F:ATP binding"/>
    <property type="evidence" value="ECO:0007669"/>
    <property type="project" value="UniProtKB-KW"/>
</dbReference>
<gene>
    <name evidence="7" type="primary">menE</name>
    <name evidence="7" type="ORF">CI610_00732</name>
</gene>
<name>A0A2H9TAL9_9ZZZZ</name>
<dbReference type="CDD" id="cd17630">
    <property type="entry name" value="OSB_MenE-like"/>
    <property type="match status" value="1"/>
</dbReference>
<sequence length="477" mass="52930">MSVSLPLDTCPLRYQAIKDPTHSAFLWDGHALSYALIDHWVNDICLAMAKQGIQTNDRLMLLNGNALDTCLLIIACLRTDVLFCPVNPSFPEDQITQYALNASINWLCSPATLSERLLQYCNHFVLPEKNHNVQRPNTLIKINPNALLTVVATSGSTGTPKAIAHSYKNHFFNAVGSQSALPLKPEDSWLVSLPLFHVGGIAIIFRCLLAGATLIAFSKHQPLAETLTSYRISHLSLVNTQLYRLLIHEKMHLGNTGLRYILLGGGIASQPLVETAQNQGLVVLTTYGMTEMGSQVCTDKPVFSQYGMTSGSLLPYCDIKIADHDEIYVRGKPLAQGILHKGELQTVTDASGWYHTGDRGKWLNNQILVTGRTDNLFISGGENIQPEEIERALLLFPTVIQAVVVPYLNVEFGQRPVAYLKTTDSLINVDALKQHLSHHIARFKVPDKFLPFPDTSQSLGIKVNRQKFKFLAQQINR</sequence>
<evidence type="ECO:0000256" key="3">
    <source>
        <dbReference type="ARBA" id="ARBA00022598"/>
    </source>
</evidence>
<dbReference type="PROSITE" id="PS00455">
    <property type="entry name" value="AMP_BINDING"/>
    <property type="match status" value="1"/>
</dbReference>
<proteinExistence type="inferred from homology"/>
<evidence type="ECO:0000313" key="7">
    <source>
        <dbReference type="EMBL" id="PJE80305.1"/>
    </source>
</evidence>
<evidence type="ECO:0000256" key="1">
    <source>
        <dbReference type="ARBA" id="ARBA00006432"/>
    </source>
</evidence>
<dbReference type="GO" id="GO:0008756">
    <property type="term" value="F:o-succinylbenzoate-CoA ligase activity"/>
    <property type="evidence" value="ECO:0007669"/>
    <property type="project" value="UniProtKB-EC"/>
</dbReference>
<dbReference type="InterPro" id="IPR020845">
    <property type="entry name" value="AMP-binding_CS"/>
</dbReference>
<dbReference type="GO" id="GO:0031956">
    <property type="term" value="F:medium-chain fatty acid-CoA ligase activity"/>
    <property type="evidence" value="ECO:0007669"/>
    <property type="project" value="TreeGrafter"/>
</dbReference>
<dbReference type="InterPro" id="IPR010192">
    <property type="entry name" value="MenE"/>
</dbReference>
<dbReference type="InterPro" id="IPR045851">
    <property type="entry name" value="AMP-bd_C_sf"/>
</dbReference>
<dbReference type="GO" id="GO:0006631">
    <property type="term" value="P:fatty acid metabolic process"/>
    <property type="evidence" value="ECO:0007669"/>
    <property type="project" value="TreeGrafter"/>
</dbReference>
<dbReference type="PANTHER" id="PTHR43201:SF5">
    <property type="entry name" value="MEDIUM-CHAIN ACYL-COA LIGASE ACSF2, MITOCHONDRIAL"/>
    <property type="match status" value="1"/>
</dbReference>
<reference evidence="7" key="1">
    <citation type="journal article" date="2017" name="Appl. Environ. Microbiol.">
        <title>Molecular characterization of an Endozoicomonas-like organism causing infection in king scallop Pecten maximus L.</title>
        <authorList>
            <person name="Cano I."/>
            <person name="van Aerle R."/>
            <person name="Ross S."/>
            <person name="Verner-Jeffreys D.W."/>
            <person name="Paley R.K."/>
            <person name="Rimmer G."/>
            <person name="Ryder D."/>
            <person name="Hooper P."/>
            <person name="Stone D."/>
            <person name="Feist S.W."/>
        </authorList>
    </citation>
    <scope>NUCLEOTIDE SEQUENCE</scope>
</reference>
<dbReference type="SUPFAM" id="SSF56801">
    <property type="entry name" value="Acetyl-CoA synthetase-like"/>
    <property type="match status" value="1"/>
</dbReference>
<dbReference type="EMBL" id="NSIT01000023">
    <property type="protein sequence ID" value="PJE80305.1"/>
    <property type="molecule type" value="Genomic_DNA"/>
</dbReference>
<dbReference type="InterPro" id="IPR000873">
    <property type="entry name" value="AMP-dep_synth/lig_dom"/>
</dbReference>
<dbReference type="Gene3D" id="3.30.300.30">
    <property type="match status" value="1"/>
</dbReference>
<dbReference type="NCBIfam" id="TIGR01923">
    <property type="entry name" value="menE"/>
    <property type="match status" value="1"/>
</dbReference>
<keyword evidence="3 7" id="KW-0436">Ligase</keyword>
<feature type="domain" description="AMP-dependent synthetase/ligase" evidence="6">
    <location>
        <begin position="14"/>
        <end position="337"/>
    </location>
</feature>
<evidence type="ECO:0000256" key="4">
    <source>
        <dbReference type="ARBA" id="ARBA00022741"/>
    </source>
</evidence>
<dbReference type="EC" id="6.2.1.26" evidence="7"/>
<comment type="similarity">
    <text evidence="1">Belongs to the ATP-dependent AMP-binding enzyme family.</text>
</comment>
<dbReference type="Gene3D" id="3.40.50.12780">
    <property type="entry name" value="N-terminal domain of ligase-like"/>
    <property type="match status" value="1"/>
</dbReference>
<dbReference type="Pfam" id="PF00501">
    <property type="entry name" value="AMP-binding"/>
    <property type="match status" value="1"/>
</dbReference>
<organism evidence="7">
    <name type="scientific">invertebrate metagenome</name>
    <dbReference type="NCBI Taxonomy" id="1711999"/>
    <lineage>
        <taxon>unclassified sequences</taxon>
        <taxon>metagenomes</taxon>
        <taxon>organismal metagenomes</taxon>
    </lineage>
</organism>
<dbReference type="AlphaFoldDB" id="A0A2H9TAL9"/>
<dbReference type="PANTHER" id="PTHR43201">
    <property type="entry name" value="ACYL-COA SYNTHETASE"/>
    <property type="match status" value="1"/>
</dbReference>
<protein>
    <submittedName>
        <fullName evidence="7">2-succinylbenzoate--CoA ligase</fullName>
        <ecNumber evidence="7">6.2.1.26</ecNumber>
    </submittedName>
</protein>